<organism evidence="1 2">
    <name type="scientific">Schaalia georgiae F0490</name>
    <dbReference type="NCBI Taxonomy" id="1125717"/>
    <lineage>
        <taxon>Bacteria</taxon>
        <taxon>Bacillati</taxon>
        <taxon>Actinomycetota</taxon>
        <taxon>Actinomycetes</taxon>
        <taxon>Actinomycetales</taxon>
        <taxon>Actinomycetaceae</taxon>
        <taxon>Schaalia</taxon>
    </lineage>
</organism>
<dbReference type="Proteomes" id="UP000004578">
    <property type="component" value="Unassembled WGS sequence"/>
</dbReference>
<name>J1H899_9ACTO</name>
<protein>
    <submittedName>
        <fullName evidence="1">Uncharacterized protein</fullName>
    </submittedName>
</protein>
<dbReference type="EMBL" id="AKFS01000229">
    <property type="protein sequence ID" value="EJF41538.1"/>
    <property type="molecule type" value="Genomic_DNA"/>
</dbReference>
<gene>
    <name evidence="1" type="ORF">HMPREF1317_2279</name>
</gene>
<comment type="caution">
    <text evidence="1">The sequence shown here is derived from an EMBL/GenBank/DDBJ whole genome shotgun (WGS) entry which is preliminary data.</text>
</comment>
<sequence>MPILELEQSHQLLPSDKCARFHCFTAFSNFAGDTSICDTYHVSIPAAFSARPHNSGPGPPFHLVRIREGLYWGTSRTGWSTWITPSQRNRQWGKPPR</sequence>
<evidence type="ECO:0000313" key="2">
    <source>
        <dbReference type="Proteomes" id="UP000004578"/>
    </source>
</evidence>
<dbReference type="PATRIC" id="fig|1125717.3.peg.1442"/>
<accession>J1H899</accession>
<dbReference type="AlphaFoldDB" id="J1H899"/>
<keyword evidence="2" id="KW-1185">Reference proteome</keyword>
<proteinExistence type="predicted"/>
<reference evidence="1 2" key="1">
    <citation type="submission" date="2012-05" db="EMBL/GenBank/DDBJ databases">
        <authorList>
            <person name="Harkins D.M."/>
            <person name="Madupu R."/>
            <person name="Durkin A.S."/>
            <person name="Torralba M."/>
            <person name="Methe B."/>
            <person name="Sutton G.G."/>
            <person name="Nelson K.E."/>
        </authorList>
    </citation>
    <scope>NUCLEOTIDE SEQUENCE [LARGE SCALE GENOMIC DNA]</scope>
    <source>
        <strain evidence="1 2">F0490</strain>
    </source>
</reference>
<evidence type="ECO:0000313" key="1">
    <source>
        <dbReference type="EMBL" id="EJF41538.1"/>
    </source>
</evidence>